<name>A0A8S9ZVA1_9BILA</name>
<keyword evidence="2" id="KW-1185">Reference proteome</keyword>
<dbReference type="InterPro" id="IPR036291">
    <property type="entry name" value="NAD(P)-bd_dom_sf"/>
</dbReference>
<organism evidence="1 2">
    <name type="scientific">Meloidogyne graminicola</name>
    <dbReference type="NCBI Taxonomy" id="189291"/>
    <lineage>
        <taxon>Eukaryota</taxon>
        <taxon>Metazoa</taxon>
        <taxon>Ecdysozoa</taxon>
        <taxon>Nematoda</taxon>
        <taxon>Chromadorea</taxon>
        <taxon>Rhabditida</taxon>
        <taxon>Tylenchina</taxon>
        <taxon>Tylenchomorpha</taxon>
        <taxon>Tylenchoidea</taxon>
        <taxon>Meloidogynidae</taxon>
        <taxon>Meloidogyninae</taxon>
        <taxon>Meloidogyne</taxon>
    </lineage>
</organism>
<dbReference type="OrthoDB" id="5545019at2759"/>
<reference evidence="1" key="1">
    <citation type="journal article" date="2020" name="Ecol. Evol.">
        <title>Genome structure and content of the rice root-knot nematode (Meloidogyne graminicola).</title>
        <authorList>
            <person name="Phan N.T."/>
            <person name="Danchin E.G.J."/>
            <person name="Klopp C."/>
            <person name="Perfus-Barbeoch L."/>
            <person name="Kozlowski D.K."/>
            <person name="Koutsovoulos G.D."/>
            <person name="Lopez-Roques C."/>
            <person name="Bouchez O."/>
            <person name="Zahm M."/>
            <person name="Besnard G."/>
            <person name="Bellafiore S."/>
        </authorList>
    </citation>
    <scope>NUCLEOTIDE SEQUENCE</scope>
    <source>
        <strain evidence="1">VN-18</strain>
    </source>
</reference>
<dbReference type="AlphaFoldDB" id="A0A8S9ZVA1"/>
<accession>A0A8S9ZVA1</accession>
<evidence type="ECO:0000313" key="1">
    <source>
        <dbReference type="EMBL" id="KAF7637073.1"/>
    </source>
</evidence>
<evidence type="ECO:0000313" key="2">
    <source>
        <dbReference type="Proteomes" id="UP000605970"/>
    </source>
</evidence>
<sequence length="150" mass="16942">MHTLNQTLIHLLKLIFLKNEFIGKAAINFFTDALTDEFKHTNIKIQCIIPSLVLTKLASYDPGDTDIFAVDTNIFAKQAVNIIGKCSLSTGCFLHDLQQCILLAFGSLLGFWLVKKVYVPFGILGHHRTRLNAYRKKHENNLRNGNGKIE</sequence>
<gene>
    <name evidence="1" type="ORF">Mgra_00003464</name>
</gene>
<dbReference type="Proteomes" id="UP000605970">
    <property type="component" value="Unassembled WGS sequence"/>
</dbReference>
<proteinExistence type="predicted"/>
<dbReference type="SUPFAM" id="SSF51735">
    <property type="entry name" value="NAD(P)-binding Rossmann-fold domains"/>
    <property type="match status" value="1"/>
</dbReference>
<protein>
    <submittedName>
        <fullName evidence="1">Uncharacterized protein</fullName>
    </submittedName>
</protein>
<comment type="caution">
    <text evidence="1">The sequence shown here is derived from an EMBL/GenBank/DDBJ whole genome shotgun (WGS) entry which is preliminary data.</text>
</comment>
<dbReference type="EMBL" id="JABEBT010000023">
    <property type="protein sequence ID" value="KAF7637073.1"/>
    <property type="molecule type" value="Genomic_DNA"/>
</dbReference>